<dbReference type="Gene3D" id="3.30.70.270">
    <property type="match status" value="1"/>
</dbReference>
<keyword evidence="3" id="KW-0808">Transferase</keyword>
<reference evidence="3 4" key="1">
    <citation type="submission" date="2024-04" db="EMBL/GenBank/DDBJ databases">
        <title>Novel species of the genus Ideonella isolated from streams.</title>
        <authorList>
            <person name="Lu H."/>
        </authorList>
    </citation>
    <scope>NUCLEOTIDE SEQUENCE [LARGE SCALE GENOMIC DNA]</scope>
    <source>
        <strain evidence="3 4">LYT19W</strain>
    </source>
</reference>
<proteinExistence type="predicted"/>
<feature type="domain" description="HAMP" evidence="1">
    <location>
        <begin position="340"/>
        <end position="392"/>
    </location>
</feature>
<comment type="caution">
    <text evidence="3">The sequence shown here is derived from an EMBL/GenBank/DDBJ whole genome shotgun (WGS) entry which is preliminary data.</text>
</comment>
<dbReference type="Pfam" id="PF00672">
    <property type="entry name" value="HAMP"/>
    <property type="match status" value="1"/>
</dbReference>
<dbReference type="CDD" id="cd01949">
    <property type="entry name" value="GGDEF"/>
    <property type="match status" value="1"/>
</dbReference>
<evidence type="ECO:0000259" key="1">
    <source>
        <dbReference type="PROSITE" id="PS50885"/>
    </source>
</evidence>
<dbReference type="SMART" id="SM00304">
    <property type="entry name" value="HAMP"/>
    <property type="match status" value="1"/>
</dbReference>
<dbReference type="InterPro" id="IPR029787">
    <property type="entry name" value="Nucleotide_cyclase"/>
</dbReference>
<feature type="domain" description="GGDEF" evidence="2">
    <location>
        <begin position="435"/>
        <end position="569"/>
    </location>
</feature>
<dbReference type="GO" id="GO:0052621">
    <property type="term" value="F:diguanylate cyclase activity"/>
    <property type="evidence" value="ECO:0007669"/>
    <property type="project" value="UniProtKB-EC"/>
</dbReference>
<sequence>MRLRISFKLAILLALVGALAAGLTGFYAYEASRKLQLNSARTELLTSTQMLARRITLMQGEITRNLQMLTRHPVALATLLYGRTSDADQVATLFDGVMTANPAYLQVRLISADGHGMERVRLDRIGSLAVRLVGDDLQEKGHFPYVADALRLPLGGTWLSRISINHETGTYAGLDQPLLQLAMPVMDDQGLARGVVVINVDLNGLFGLLAADLPGSYQLYLANGAGDVLIHPDATQTFGFDRGRRVLLQSEFPDTVSLFTGQAAPVLIDRSEALPGRPPQVAAFIPQSIESPDNDNRLVIGLAQPLSFVLARSDEVGSAIVRIVLGLCALSAALAVVVSRAVSRPINAVTEAARRFETGEPAGELPVDRQDEIGSLARSFQKMQTRIAQQLLDLKDKQDQLEHLSHHDTLTDLPNRRLFSDRLAQALAYARRHGEEVTVLFLDLDDFKRINDEFGHEAGDLLLQGLARRLQAQMREVDTVARLGGDEFVVLLGTPAHPVHAGQIAEKLMALIGEPVDSPMGLLQVGVSVGISQYPRDGETADQIMANADRAMYAAKKVAGSSYRFAAEASVRGEGA</sequence>
<dbReference type="InterPro" id="IPR003660">
    <property type="entry name" value="HAMP_dom"/>
</dbReference>
<dbReference type="Gene3D" id="6.10.340.10">
    <property type="match status" value="1"/>
</dbReference>
<dbReference type="EC" id="2.7.7.65" evidence="3"/>
<protein>
    <submittedName>
        <fullName evidence="3">Diguanylate cyclase</fullName>
        <ecNumber evidence="3">2.7.7.65</ecNumber>
    </submittedName>
</protein>
<dbReference type="PROSITE" id="PS50887">
    <property type="entry name" value="GGDEF"/>
    <property type="match status" value="1"/>
</dbReference>
<keyword evidence="3" id="KW-0548">Nucleotidyltransferase</keyword>
<gene>
    <name evidence="3" type="ORF">AACH00_12960</name>
</gene>
<evidence type="ECO:0000313" key="3">
    <source>
        <dbReference type="EMBL" id="MEK8047263.1"/>
    </source>
</evidence>
<dbReference type="CDD" id="cd06225">
    <property type="entry name" value="HAMP"/>
    <property type="match status" value="1"/>
</dbReference>
<dbReference type="NCBIfam" id="TIGR00254">
    <property type="entry name" value="GGDEF"/>
    <property type="match status" value="1"/>
</dbReference>
<dbReference type="RefSeq" id="WP_341399566.1">
    <property type="nucleotide sequence ID" value="NZ_JBBUTI010000008.1"/>
</dbReference>
<dbReference type="Gene3D" id="3.30.450.20">
    <property type="entry name" value="PAS domain"/>
    <property type="match status" value="1"/>
</dbReference>
<dbReference type="Pfam" id="PF00990">
    <property type="entry name" value="GGDEF"/>
    <property type="match status" value="1"/>
</dbReference>
<evidence type="ECO:0000259" key="2">
    <source>
        <dbReference type="PROSITE" id="PS50887"/>
    </source>
</evidence>
<dbReference type="InterPro" id="IPR043128">
    <property type="entry name" value="Rev_trsase/Diguanyl_cyclase"/>
</dbReference>
<dbReference type="SMART" id="SM00267">
    <property type="entry name" value="GGDEF"/>
    <property type="match status" value="1"/>
</dbReference>
<dbReference type="InterPro" id="IPR048760">
    <property type="entry name" value="VP0354-like_sensor_dom"/>
</dbReference>
<keyword evidence="4" id="KW-1185">Reference proteome</keyword>
<dbReference type="EMBL" id="JBBUTI010000008">
    <property type="protein sequence ID" value="MEK8047263.1"/>
    <property type="molecule type" value="Genomic_DNA"/>
</dbReference>
<dbReference type="SUPFAM" id="SSF158472">
    <property type="entry name" value="HAMP domain-like"/>
    <property type="match status" value="1"/>
</dbReference>
<accession>A0ABU9C5U5</accession>
<evidence type="ECO:0000313" key="4">
    <source>
        <dbReference type="Proteomes" id="UP001379945"/>
    </source>
</evidence>
<dbReference type="PANTHER" id="PTHR46663:SF2">
    <property type="entry name" value="GGDEF DOMAIN-CONTAINING PROTEIN"/>
    <property type="match status" value="1"/>
</dbReference>
<dbReference type="SUPFAM" id="SSF55073">
    <property type="entry name" value="Nucleotide cyclase"/>
    <property type="match status" value="1"/>
</dbReference>
<dbReference type="Pfam" id="PF21623">
    <property type="entry name" value="HK_sensor_dom_bact"/>
    <property type="match status" value="1"/>
</dbReference>
<dbReference type="PANTHER" id="PTHR46663">
    <property type="entry name" value="DIGUANYLATE CYCLASE DGCT-RELATED"/>
    <property type="match status" value="1"/>
</dbReference>
<dbReference type="SUPFAM" id="SSF103190">
    <property type="entry name" value="Sensory domain-like"/>
    <property type="match status" value="1"/>
</dbReference>
<dbReference type="Proteomes" id="UP001379945">
    <property type="component" value="Unassembled WGS sequence"/>
</dbReference>
<dbReference type="InterPro" id="IPR052163">
    <property type="entry name" value="DGC-Regulatory_Protein"/>
</dbReference>
<name>A0ABU9C5U5_9BURK</name>
<dbReference type="PROSITE" id="PS50885">
    <property type="entry name" value="HAMP"/>
    <property type="match status" value="1"/>
</dbReference>
<dbReference type="InterPro" id="IPR029151">
    <property type="entry name" value="Sensor-like_sf"/>
</dbReference>
<dbReference type="InterPro" id="IPR000160">
    <property type="entry name" value="GGDEF_dom"/>
</dbReference>
<organism evidence="3 4">
    <name type="scientific">Ideonella margarita</name>
    <dbReference type="NCBI Taxonomy" id="2984191"/>
    <lineage>
        <taxon>Bacteria</taxon>
        <taxon>Pseudomonadati</taxon>
        <taxon>Pseudomonadota</taxon>
        <taxon>Betaproteobacteria</taxon>
        <taxon>Burkholderiales</taxon>
        <taxon>Sphaerotilaceae</taxon>
        <taxon>Ideonella</taxon>
    </lineage>
</organism>